<keyword evidence="5 9" id="KW-0547">Nucleotide-binding</keyword>
<evidence type="ECO:0000259" key="11">
    <source>
        <dbReference type="Pfam" id="PF08544"/>
    </source>
</evidence>
<dbReference type="InterPro" id="IPR006204">
    <property type="entry name" value="GHMP_kinase_N_dom"/>
</dbReference>
<dbReference type="Pfam" id="PF08544">
    <property type="entry name" value="GHMP_kinases_C"/>
    <property type="match status" value="1"/>
</dbReference>
<dbReference type="HAMAP" id="MF_00061">
    <property type="entry name" value="IspE"/>
    <property type="match status" value="1"/>
</dbReference>
<dbReference type="GO" id="GO:0016114">
    <property type="term" value="P:terpenoid biosynthetic process"/>
    <property type="evidence" value="ECO:0007669"/>
    <property type="project" value="UniProtKB-UniRule"/>
</dbReference>
<dbReference type="Proteomes" id="UP000215413">
    <property type="component" value="Unassembled WGS sequence"/>
</dbReference>
<feature type="domain" description="GHMP kinase C-terminal" evidence="11">
    <location>
        <begin position="194"/>
        <end position="269"/>
    </location>
</feature>
<dbReference type="RefSeq" id="WP_094205483.1">
    <property type="nucleotide sequence ID" value="NZ_JAWGQT010000090.1"/>
</dbReference>
<evidence type="ECO:0000256" key="8">
    <source>
        <dbReference type="ARBA" id="ARBA00032554"/>
    </source>
</evidence>
<dbReference type="InterPro" id="IPR020568">
    <property type="entry name" value="Ribosomal_Su5_D2-typ_SF"/>
</dbReference>
<protein>
    <recommendedName>
        <fullName evidence="3 9">4-diphosphocytidyl-2-C-methyl-D-erythritol kinase</fullName>
        <shortName evidence="9">CMK</shortName>
        <ecNumber evidence="2 9">2.7.1.148</ecNumber>
    </recommendedName>
    <alternativeName>
        <fullName evidence="8 9">4-(cytidine-5'-diphospho)-2-C-methyl-D-erythritol kinase</fullName>
    </alternativeName>
</protein>
<evidence type="ECO:0000256" key="7">
    <source>
        <dbReference type="ARBA" id="ARBA00022840"/>
    </source>
</evidence>
<evidence type="ECO:0000256" key="9">
    <source>
        <dbReference type="HAMAP-Rule" id="MF_00061"/>
    </source>
</evidence>
<comment type="similarity">
    <text evidence="1 9">Belongs to the GHMP kinase family. IspE subfamily.</text>
</comment>
<evidence type="ECO:0000313" key="12">
    <source>
        <dbReference type="EMBL" id="OXZ28029.1"/>
    </source>
</evidence>
<dbReference type="Gene3D" id="3.30.70.890">
    <property type="entry name" value="GHMP kinase, C-terminal domain"/>
    <property type="match status" value="1"/>
</dbReference>
<keyword evidence="4 9" id="KW-0808">Transferase</keyword>
<dbReference type="SUPFAM" id="SSF55060">
    <property type="entry name" value="GHMP Kinase, C-terminal domain"/>
    <property type="match status" value="1"/>
</dbReference>
<accession>A0A233V6L0</accession>
<feature type="binding site" evidence="9">
    <location>
        <begin position="92"/>
        <end position="102"/>
    </location>
    <ligand>
        <name>ATP</name>
        <dbReference type="ChEBI" id="CHEBI:30616"/>
    </ligand>
</feature>
<dbReference type="GO" id="GO:0019288">
    <property type="term" value="P:isopentenyl diphosphate biosynthetic process, methylerythritol 4-phosphate pathway"/>
    <property type="evidence" value="ECO:0007669"/>
    <property type="project" value="UniProtKB-UniRule"/>
</dbReference>
<dbReference type="Gene3D" id="3.30.230.10">
    <property type="match status" value="1"/>
</dbReference>
<name>A0A233V6L0_FINMA</name>
<dbReference type="GO" id="GO:0050515">
    <property type="term" value="F:4-(cytidine 5'-diphospho)-2-C-methyl-D-erythritol kinase activity"/>
    <property type="evidence" value="ECO:0007669"/>
    <property type="project" value="UniProtKB-UniRule"/>
</dbReference>
<evidence type="ECO:0000256" key="5">
    <source>
        <dbReference type="ARBA" id="ARBA00022741"/>
    </source>
</evidence>
<reference evidence="13" key="1">
    <citation type="submission" date="2017-04" db="EMBL/GenBank/DDBJ databases">
        <title>Finegoldia magna isolated from orthopedic joint implant-associated infections.</title>
        <authorList>
            <person name="Bjorklund S."/>
            <person name="Bruggemann H."/>
            <person name="Jensen A."/>
            <person name="Hellmark B."/>
            <person name="Soderquist B."/>
        </authorList>
    </citation>
    <scope>NUCLEOTIDE SEQUENCE [LARGE SCALE GENOMIC DNA]</scope>
    <source>
        <strain evidence="13">CCUG 54800</strain>
    </source>
</reference>
<evidence type="ECO:0000256" key="6">
    <source>
        <dbReference type="ARBA" id="ARBA00022777"/>
    </source>
</evidence>
<keyword evidence="6 9" id="KW-0418">Kinase</keyword>
<dbReference type="NCBIfam" id="TIGR00154">
    <property type="entry name" value="ispE"/>
    <property type="match status" value="1"/>
</dbReference>
<feature type="active site" evidence="9">
    <location>
        <position position="134"/>
    </location>
</feature>
<comment type="catalytic activity">
    <reaction evidence="9">
        <text>4-CDP-2-C-methyl-D-erythritol + ATP = 4-CDP-2-C-methyl-D-erythritol 2-phosphate + ADP + H(+)</text>
        <dbReference type="Rhea" id="RHEA:18437"/>
        <dbReference type="ChEBI" id="CHEBI:15378"/>
        <dbReference type="ChEBI" id="CHEBI:30616"/>
        <dbReference type="ChEBI" id="CHEBI:57823"/>
        <dbReference type="ChEBI" id="CHEBI:57919"/>
        <dbReference type="ChEBI" id="CHEBI:456216"/>
        <dbReference type="EC" id="2.7.1.148"/>
    </reaction>
</comment>
<dbReference type="InterPro" id="IPR004424">
    <property type="entry name" value="IspE"/>
</dbReference>
<dbReference type="GO" id="GO:0005524">
    <property type="term" value="F:ATP binding"/>
    <property type="evidence" value="ECO:0007669"/>
    <property type="project" value="UniProtKB-UniRule"/>
</dbReference>
<comment type="function">
    <text evidence="9">Catalyzes the phosphorylation of the position 2 hydroxy group of 4-diphosphocytidyl-2C-methyl-D-erythritol.</text>
</comment>
<gene>
    <name evidence="9" type="primary">ispE</name>
    <name evidence="12" type="ORF">B9N49_03120</name>
</gene>
<evidence type="ECO:0000256" key="2">
    <source>
        <dbReference type="ARBA" id="ARBA00012052"/>
    </source>
</evidence>
<keyword evidence="7 9" id="KW-0067">ATP-binding</keyword>
<dbReference type="InterPro" id="IPR036554">
    <property type="entry name" value="GHMP_kinase_C_sf"/>
</dbReference>
<keyword evidence="9" id="KW-0414">Isoprene biosynthesis</keyword>
<dbReference type="AlphaFoldDB" id="A0A233V6L0"/>
<dbReference type="InterPro" id="IPR013750">
    <property type="entry name" value="GHMP_kinase_C_dom"/>
</dbReference>
<proteinExistence type="inferred from homology"/>
<evidence type="ECO:0000313" key="13">
    <source>
        <dbReference type="Proteomes" id="UP000215413"/>
    </source>
</evidence>
<comment type="caution">
    <text evidence="12">The sequence shown here is derived from an EMBL/GenBank/DDBJ whole genome shotgun (WGS) entry which is preliminary data.</text>
</comment>
<dbReference type="PANTHER" id="PTHR43527:SF2">
    <property type="entry name" value="4-DIPHOSPHOCYTIDYL-2-C-METHYL-D-ERYTHRITOL KINASE, CHLOROPLASTIC"/>
    <property type="match status" value="1"/>
</dbReference>
<dbReference type="InterPro" id="IPR014721">
    <property type="entry name" value="Ribsml_uS5_D2-typ_fold_subgr"/>
</dbReference>
<feature type="domain" description="GHMP kinase N-terminal" evidence="10">
    <location>
        <begin position="64"/>
        <end position="132"/>
    </location>
</feature>
<dbReference type="PIRSF" id="PIRSF010376">
    <property type="entry name" value="IspE"/>
    <property type="match status" value="1"/>
</dbReference>
<evidence type="ECO:0000259" key="10">
    <source>
        <dbReference type="Pfam" id="PF00288"/>
    </source>
</evidence>
<dbReference type="EC" id="2.7.1.148" evidence="2 9"/>
<dbReference type="UniPathway" id="UPA00056">
    <property type="reaction ID" value="UER00094"/>
</dbReference>
<comment type="pathway">
    <text evidence="9">Isoprenoid biosynthesis; isopentenyl diphosphate biosynthesis via DXP pathway; isopentenyl diphosphate from 1-deoxy-D-xylulose 5-phosphate: step 3/6.</text>
</comment>
<feature type="active site" evidence="9">
    <location>
        <position position="8"/>
    </location>
</feature>
<organism evidence="12 13">
    <name type="scientific">Finegoldia magna</name>
    <name type="common">Peptostreptococcus magnus</name>
    <dbReference type="NCBI Taxonomy" id="1260"/>
    <lineage>
        <taxon>Bacteria</taxon>
        <taxon>Bacillati</taxon>
        <taxon>Bacillota</taxon>
        <taxon>Tissierellia</taxon>
        <taxon>Tissierellales</taxon>
        <taxon>Peptoniphilaceae</taxon>
        <taxon>Finegoldia</taxon>
    </lineage>
</organism>
<evidence type="ECO:0000256" key="1">
    <source>
        <dbReference type="ARBA" id="ARBA00009684"/>
    </source>
</evidence>
<dbReference type="SUPFAM" id="SSF54211">
    <property type="entry name" value="Ribosomal protein S5 domain 2-like"/>
    <property type="match status" value="1"/>
</dbReference>
<sequence length="277" mass="31206">MKINSYAKINLSLDVLGLREDGYHNIDTIMNLIELHDVMDINRNDSSELKLSSNNANFPADKSNLIYKIFENLKKFRNINCGYDVFVDKQIPISAGLAGGSSNACEFLMYVNDDLDLKLTNTEIKEICRLTGADTYYFTNKKCIRATGIGNEFVRLSDFSNKNIIIVNNGMSISSKEVYDDLKDSNGGLGKITVAIDNRDYETFYKSAFNTMESVSESLVTDISDIKEKLSNFGADLSLMSGSGPTVFGIFENTEDYENCYDELKDKYKYVFKTKTL</sequence>
<dbReference type="EMBL" id="NDYC01000016">
    <property type="protein sequence ID" value="OXZ28029.1"/>
    <property type="molecule type" value="Genomic_DNA"/>
</dbReference>
<dbReference type="PANTHER" id="PTHR43527">
    <property type="entry name" value="4-DIPHOSPHOCYTIDYL-2-C-METHYL-D-ERYTHRITOL KINASE, CHLOROPLASTIC"/>
    <property type="match status" value="1"/>
</dbReference>
<dbReference type="Pfam" id="PF00288">
    <property type="entry name" value="GHMP_kinases_N"/>
    <property type="match status" value="1"/>
</dbReference>
<evidence type="ECO:0000256" key="3">
    <source>
        <dbReference type="ARBA" id="ARBA00017473"/>
    </source>
</evidence>
<evidence type="ECO:0000256" key="4">
    <source>
        <dbReference type="ARBA" id="ARBA00022679"/>
    </source>
</evidence>